<keyword evidence="4" id="KW-1185">Reference proteome</keyword>
<dbReference type="GO" id="GO:0005934">
    <property type="term" value="C:cellular bud tip"/>
    <property type="evidence" value="ECO:0007669"/>
    <property type="project" value="TreeGrafter"/>
</dbReference>
<dbReference type="RefSeq" id="XP_018988414.1">
    <property type="nucleotide sequence ID" value="XM_019132332.1"/>
</dbReference>
<dbReference type="InterPro" id="IPR012965">
    <property type="entry name" value="Msb1/Mug8_dom"/>
</dbReference>
<dbReference type="GO" id="GO:0005935">
    <property type="term" value="C:cellular bud neck"/>
    <property type="evidence" value="ECO:0007669"/>
    <property type="project" value="TreeGrafter"/>
</dbReference>
<feature type="compositionally biased region" description="Low complexity" evidence="1">
    <location>
        <begin position="1722"/>
        <end position="1739"/>
    </location>
</feature>
<dbReference type="GeneID" id="30150185"/>
<reference evidence="4" key="1">
    <citation type="submission" date="2016-05" db="EMBL/GenBank/DDBJ databases">
        <title>Comparative genomics of biotechnologically important yeasts.</title>
        <authorList>
            <consortium name="DOE Joint Genome Institute"/>
            <person name="Riley R."/>
            <person name="Haridas S."/>
            <person name="Wolfe K.H."/>
            <person name="Lopes M.R."/>
            <person name="Hittinger C.T."/>
            <person name="Goker M."/>
            <person name="Salamov A."/>
            <person name="Wisecaver J."/>
            <person name="Long T.M."/>
            <person name="Aerts A.L."/>
            <person name="Barry K."/>
            <person name="Choi C."/>
            <person name="Clum A."/>
            <person name="Coughlan A.Y."/>
            <person name="Deshpande S."/>
            <person name="Douglass A.P."/>
            <person name="Hanson S.J."/>
            <person name="Klenk H.-P."/>
            <person name="Labutti K."/>
            <person name="Lapidus A."/>
            <person name="Lindquist E."/>
            <person name="Lipzen A."/>
            <person name="Meier-Kolthoff J.P."/>
            <person name="Ohm R.A."/>
            <person name="Otillar R.P."/>
            <person name="Pangilinan J."/>
            <person name="Peng Y."/>
            <person name="Rokas A."/>
            <person name="Rosa C.A."/>
            <person name="Scheuner C."/>
            <person name="Sibirny A.A."/>
            <person name="Slot J.C."/>
            <person name="Stielow J.B."/>
            <person name="Sun H."/>
            <person name="Kurtzman C.P."/>
            <person name="Blackwell M."/>
            <person name="Grigoriev I.V."/>
            <person name="Jeffries T.W."/>
        </authorList>
    </citation>
    <scope>NUCLEOTIDE SEQUENCE [LARGE SCALE GENOMIC DNA]</scope>
    <source>
        <strain evidence="4">NRRL Y-12698</strain>
    </source>
</reference>
<feature type="compositionally biased region" description="Low complexity" evidence="1">
    <location>
        <begin position="1034"/>
        <end position="1049"/>
    </location>
</feature>
<feature type="compositionally biased region" description="Basic and acidic residues" evidence="1">
    <location>
        <begin position="1703"/>
        <end position="1714"/>
    </location>
</feature>
<feature type="region of interest" description="Disordered" evidence="1">
    <location>
        <begin position="1792"/>
        <end position="1827"/>
    </location>
</feature>
<accession>A0A1E3QZL2</accession>
<feature type="compositionally biased region" description="Polar residues" evidence="1">
    <location>
        <begin position="1594"/>
        <end position="1603"/>
    </location>
</feature>
<evidence type="ECO:0000313" key="3">
    <source>
        <dbReference type="EMBL" id="ODQ83086.1"/>
    </source>
</evidence>
<feature type="region of interest" description="Disordered" evidence="1">
    <location>
        <begin position="1590"/>
        <end position="1653"/>
    </location>
</feature>
<feature type="domain" description="Meiotically up-regulated protein Msb1/Mug8" evidence="2">
    <location>
        <begin position="26"/>
        <end position="442"/>
    </location>
</feature>
<feature type="region of interest" description="Disordered" evidence="1">
    <location>
        <begin position="1251"/>
        <end position="1342"/>
    </location>
</feature>
<feature type="region of interest" description="Disordered" evidence="1">
    <location>
        <begin position="1689"/>
        <end position="1765"/>
    </location>
</feature>
<dbReference type="Proteomes" id="UP000094336">
    <property type="component" value="Unassembled WGS sequence"/>
</dbReference>
<proteinExistence type="predicted"/>
<dbReference type="InterPro" id="IPR037508">
    <property type="entry name" value="Msb1/Mug8"/>
</dbReference>
<evidence type="ECO:0000259" key="2">
    <source>
        <dbReference type="Pfam" id="PF08101"/>
    </source>
</evidence>
<gene>
    <name evidence="3" type="ORF">BABINDRAFT_5953</name>
</gene>
<feature type="region of interest" description="Disordered" evidence="1">
    <location>
        <begin position="1160"/>
        <end position="1183"/>
    </location>
</feature>
<protein>
    <recommendedName>
        <fullName evidence="2">Meiotically up-regulated protein Msb1/Mug8 domain-containing protein</fullName>
    </recommendedName>
</protein>
<dbReference type="Pfam" id="PF08101">
    <property type="entry name" value="Msb1-Mug8_dom"/>
    <property type="match status" value="1"/>
</dbReference>
<dbReference type="EMBL" id="KV454426">
    <property type="protein sequence ID" value="ODQ83086.1"/>
    <property type="molecule type" value="Genomic_DNA"/>
</dbReference>
<feature type="region of interest" description="Disordered" evidence="1">
    <location>
        <begin position="1426"/>
        <end position="1454"/>
    </location>
</feature>
<name>A0A1E3QZL2_9ASCO</name>
<sequence length="1893" mass="207701">MDYNTEGDSTGLPMRAHMTAINSHQFLKRKIYLLIHAITTHLKKSGACKTKHIMLPFRPQFDQLQLEAILFQLFPQGRLLRDFQAWEYILVEYDDYTLLALLKYIWSRLPYGEVIGWEAYYAFRRQEREANYPRDAFITMMPKCLTSASHASIVYDFMDLLVSIAAHSTKNQMSGRKISKLSAIWAFNAAAPEQVDGRMLMLLPTPTSMDFPSDDMTFTKGLKAWVPATNAMFHLMLSFLRSMLPPDPQQLRLPKSLKTLLSSHAYPPPTSPSEDLAVLLKPTTVKVPVLTVNTTQASVSPRELIMKVSDSIQILSQKHSSKYEFLYTIFKYKSSQEIVEQLSPGSRRIWDMAEDDEVFTHDLHNGWMTTDNDYRDEPIQTPVQAITEISTLAVNDYEIWIWLSSISVEANTAIRGMFGRSLVLEFINPDTSSVSWVVIEEKVLREGQFRKLASKVTDREMAMLKRLQKQHPDFRENRASVLVPPPLPAKDFYKPRAEPRSWAGMEMMEPGVAITKPGITVTKPKAERPVQGLKPVNRTETMNPEVETAKPLYQDLLPLLDLVSCRLSIAGMLNEVSSTYSLEIANRPRSQPIWLTEQDLYLDTRLHELTTRLDFLHELVEDLRTLYSATSSSLEVDTDDVYQNYRTIMARLSEATATTGSFNSVDDFDTTTTTPTLDGKKRSLDLDVKSVEKETEKPVPDLFHSASPLVFSSFDPRVRSLDPTRQNSVGMAFDYDRRNSEDYASHPSHASIFNASMLAPLVEESQAREEGYTQASTPIRSMLDLQPRRLLTSVVPPVKPFDAPLGTRPFDTPKRSMDSSKRSMLGVVDATPTPQAPQALDLDTPKRSMLDVDSERFTPPARSRPTHSMLDVRLSVLEAPSVVPQLSKKRSMEPPLLLAPAEAVPSKLPPAPPSKSTDVVPPTRNKHKPPNIDIGLAVAYGPITPSQIIDQSPQVPRLHRAGPLTPLSVQVLTQPPSPVVPFSNTSVLNLGLNLLRSGSSQNRVYSLGMLRNPLRNSLNKATRQSIIMALSFAPGGPTTPTDPSSLPEPNLSPTPRTLHSRRSTTGSPMRDSFALSDYLGLYEHDSGNSSVLSRRTSVYVALGIGVVPRRNNSQASLPKQTLKLLMPAARARRASSPSDVCFSQHFRDEIREDIERTPARSVSDLELSPGTLRQGDKTPDFTRAESITPKSLQDEVKQKKSLPFEDDGKVYDKKIDEEELENDFLQHYMALSPEKSAFETAGAQEIINPTDVPLPDMHPNAPPAPTKSPEINSSMGAKSLADEAEKVTSVASSSIENPVPPRSLLDESLTVPPVPPKTAVKERSPVLSKNPAKKAPPVPTKSPVEAIHANQESANPAALINPIEMSLPHEAPSAKENVVKGLKIKINEVVTAPAVTSGTSTLDSKPQIVKQVIEIQPIARKAPVRKPVAESPITPSETSVATSQPSLAARQKLPTDSNGKVAALRLRFEQEINLLSQPKERELRSVRSLAALVSPAGGQVPWAIGSASLSPEPRPEVLAKPEATTEAKSGQRETKFDTTFVAPAPISVTPVPAESASPMDVVPITKTSSSIPVTSPVPVSTCLSESALLPRAPTASSGTSSSRDILVTPPPTPPPALGTVSNSTSASVRSVRRRAPEYSDDEDSTVSKASEEVVSVSDLLGKILPEMKQEKGLQISPELLLNAKEDISETASDVSVDSAGLKEGSRRMHGSKPDRKSHHSGPHPQVSHSSHPHPQGSQPYGHAPYGYYPSGPLPQGQHVPQPYGYAPQYAHYPPPPPPGAVYYYPPAAAPPVASPGENTLRSGSGKMPLHMSRSQPASGQPHGYYPHGPPIGYAPAYHYPQHPVQLPPRQGKSDQIIAMMPQVNHGKPHGGGDRSGAGKKNLRSAITNGDFGI</sequence>
<dbReference type="PANTHER" id="PTHR28093:SF1">
    <property type="entry name" value="MORPHOGENESIS-RELATED PROTEIN MSB1"/>
    <property type="match status" value="1"/>
</dbReference>
<feature type="region of interest" description="Disordered" evidence="1">
    <location>
        <begin position="1862"/>
        <end position="1893"/>
    </location>
</feature>
<feature type="compositionally biased region" description="Basic and acidic residues" evidence="1">
    <location>
        <begin position="1174"/>
        <end position="1183"/>
    </location>
</feature>
<feature type="compositionally biased region" description="Low complexity" evidence="1">
    <location>
        <begin position="1619"/>
        <end position="1629"/>
    </location>
</feature>
<dbReference type="STRING" id="984486.A0A1E3QZL2"/>
<dbReference type="PANTHER" id="PTHR28093">
    <property type="entry name" value="MORPHOGENESIS-RELATED PROTEIN MSB1"/>
    <property type="match status" value="1"/>
</dbReference>
<dbReference type="OrthoDB" id="3362494at2759"/>
<feature type="region of interest" description="Disordered" evidence="1">
    <location>
        <begin position="903"/>
        <end position="931"/>
    </location>
</feature>
<feature type="compositionally biased region" description="Polar residues" evidence="1">
    <location>
        <begin position="1433"/>
        <end position="1446"/>
    </location>
</feature>
<feature type="compositionally biased region" description="Polar residues" evidence="1">
    <location>
        <begin position="1051"/>
        <end position="1067"/>
    </location>
</feature>
<evidence type="ECO:0000256" key="1">
    <source>
        <dbReference type="SAM" id="MobiDB-lite"/>
    </source>
</evidence>
<organism evidence="3 4">
    <name type="scientific">Babjeviella inositovora NRRL Y-12698</name>
    <dbReference type="NCBI Taxonomy" id="984486"/>
    <lineage>
        <taxon>Eukaryota</taxon>
        <taxon>Fungi</taxon>
        <taxon>Dikarya</taxon>
        <taxon>Ascomycota</taxon>
        <taxon>Saccharomycotina</taxon>
        <taxon>Pichiomycetes</taxon>
        <taxon>Serinales incertae sedis</taxon>
        <taxon>Babjeviella</taxon>
    </lineage>
</organism>
<evidence type="ECO:0000313" key="4">
    <source>
        <dbReference type="Proteomes" id="UP000094336"/>
    </source>
</evidence>
<feature type="region of interest" description="Disordered" evidence="1">
    <location>
        <begin position="1032"/>
        <end position="1069"/>
    </location>
</feature>